<evidence type="ECO:0000256" key="1">
    <source>
        <dbReference type="SAM" id="MobiDB-lite"/>
    </source>
</evidence>
<dbReference type="InterPro" id="IPR036412">
    <property type="entry name" value="HAD-like_sf"/>
</dbReference>
<dbReference type="EMBL" id="JALJOR010000001">
    <property type="protein sequence ID" value="KAK9830317.1"/>
    <property type="molecule type" value="Genomic_DNA"/>
</dbReference>
<dbReference type="SUPFAM" id="SSF56784">
    <property type="entry name" value="HAD-like"/>
    <property type="match status" value="1"/>
</dbReference>
<evidence type="ECO:0000313" key="3">
    <source>
        <dbReference type="Proteomes" id="UP001489004"/>
    </source>
</evidence>
<reference evidence="2 3" key="1">
    <citation type="journal article" date="2024" name="Nat. Commun.">
        <title>Phylogenomics reveals the evolutionary origins of lichenization in chlorophyte algae.</title>
        <authorList>
            <person name="Puginier C."/>
            <person name="Libourel C."/>
            <person name="Otte J."/>
            <person name="Skaloud P."/>
            <person name="Haon M."/>
            <person name="Grisel S."/>
            <person name="Petersen M."/>
            <person name="Berrin J.G."/>
            <person name="Delaux P.M."/>
            <person name="Dal Grande F."/>
            <person name="Keller J."/>
        </authorList>
    </citation>
    <scope>NUCLEOTIDE SEQUENCE [LARGE SCALE GENOMIC DNA]</scope>
    <source>
        <strain evidence="2 3">SAG 2043</strain>
    </source>
</reference>
<sequence>MSGTGQQAQHGARRRPGSAQAGPSDVFVLDFDGVLVDSEPEISTAGLLAASAYWPELFRGLDAERRAAIVRNLKLTRPVLIKGFETMIMARLLLEDPACVDRILSNWDEVLSQALADWGLQQNMVVAWFGGFRKGLYLKHKDLWVRGNQLYPGILDAVKQCPYPFYIASSKGEERLVNLLQNLLGLDIQQGSPRIFAELLPPNERKIESLRTIQTRLDQRALQTGGKPPRLHFIDDRVETMLAVQQQPDLKSLQLYVADWGYNTPAELTAAKAAGLRVIGRPQFCELLKWGLLMEVDDGCEPTSDEVAAGV</sequence>
<protein>
    <recommendedName>
        <fullName evidence="4">Haloacid dehalogenase-like hydrolase</fullName>
    </recommendedName>
</protein>
<comment type="caution">
    <text evidence="2">The sequence shown here is derived from an EMBL/GenBank/DDBJ whole genome shotgun (WGS) entry which is preliminary data.</text>
</comment>
<feature type="region of interest" description="Disordered" evidence="1">
    <location>
        <begin position="1"/>
        <end position="23"/>
    </location>
</feature>
<accession>A0AAW1R927</accession>
<name>A0AAW1R927_9CHLO</name>
<dbReference type="Proteomes" id="UP001489004">
    <property type="component" value="Unassembled WGS sequence"/>
</dbReference>
<gene>
    <name evidence="2" type="ORF">WJX72_010962</name>
</gene>
<evidence type="ECO:0008006" key="4">
    <source>
        <dbReference type="Google" id="ProtNLM"/>
    </source>
</evidence>
<organism evidence="2 3">
    <name type="scientific">[Myrmecia] bisecta</name>
    <dbReference type="NCBI Taxonomy" id="41462"/>
    <lineage>
        <taxon>Eukaryota</taxon>
        <taxon>Viridiplantae</taxon>
        <taxon>Chlorophyta</taxon>
        <taxon>core chlorophytes</taxon>
        <taxon>Trebouxiophyceae</taxon>
        <taxon>Trebouxiales</taxon>
        <taxon>Trebouxiaceae</taxon>
        <taxon>Myrmecia</taxon>
    </lineage>
</organism>
<evidence type="ECO:0000313" key="2">
    <source>
        <dbReference type="EMBL" id="KAK9830317.1"/>
    </source>
</evidence>
<dbReference type="AlphaFoldDB" id="A0AAW1R927"/>
<keyword evidence="3" id="KW-1185">Reference proteome</keyword>
<proteinExistence type="predicted"/>